<dbReference type="InterPro" id="IPR036691">
    <property type="entry name" value="Endo/exonu/phosph_ase_sf"/>
</dbReference>
<dbReference type="GO" id="GO:0006139">
    <property type="term" value="P:nucleobase-containing compound metabolic process"/>
    <property type="evidence" value="ECO:0007669"/>
    <property type="project" value="UniProtKB-ARBA"/>
</dbReference>
<dbReference type="PANTHER" id="PTHR12121">
    <property type="entry name" value="CARBON CATABOLITE REPRESSOR PROTEIN 4"/>
    <property type="match status" value="1"/>
</dbReference>
<dbReference type="Pfam" id="PF03372">
    <property type="entry name" value="Exo_endo_phos"/>
    <property type="match status" value="1"/>
</dbReference>
<dbReference type="EMBL" id="JBJKFK010000592">
    <property type="protein sequence ID" value="KAL3316148.1"/>
    <property type="molecule type" value="Genomic_DNA"/>
</dbReference>
<evidence type="ECO:0000313" key="6">
    <source>
        <dbReference type="Proteomes" id="UP001626550"/>
    </source>
</evidence>
<comment type="caution">
    <text evidence="5">The sequence shown here is derived from an EMBL/GenBank/DDBJ whole genome shotgun (WGS) entry which is preliminary data.</text>
</comment>
<dbReference type="GO" id="GO:0016787">
    <property type="term" value="F:hydrolase activity"/>
    <property type="evidence" value="ECO:0007669"/>
    <property type="project" value="UniProtKB-KW"/>
</dbReference>
<comment type="similarity">
    <text evidence="1">Belongs to the CCR4/nocturin family.</text>
</comment>
<accession>A0ABD2Q9A7</accession>
<organism evidence="5 6">
    <name type="scientific">Cichlidogyrus casuarinus</name>
    <dbReference type="NCBI Taxonomy" id="1844966"/>
    <lineage>
        <taxon>Eukaryota</taxon>
        <taxon>Metazoa</taxon>
        <taxon>Spiralia</taxon>
        <taxon>Lophotrochozoa</taxon>
        <taxon>Platyhelminthes</taxon>
        <taxon>Monogenea</taxon>
        <taxon>Monopisthocotylea</taxon>
        <taxon>Dactylogyridea</taxon>
        <taxon>Ancyrocephalidae</taxon>
        <taxon>Cichlidogyrus</taxon>
    </lineage>
</organism>
<dbReference type="InterPro" id="IPR050410">
    <property type="entry name" value="CCR4/nocturin_mRNA_transcr"/>
</dbReference>
<evidence type="ECO:0000256" key="3">
    <source>
        <dbReference type="ARBA" id="ARBA00023807"/>
    </source>
</evidence>
<dbReference type="Gene3D" id="3.60.10.10">
    <property type="entry name" value="Endonuclease/exonuclease/phosphatase"/>
    <property type="match status" value="1"/>
</dbReference>
<proteinExistence type="inferred from homology"/>
<protein>
    <recommendedName>
        <fullName evidence="3">Nocturnin</fullName>
    </recommendedName>
</protein>
<evidence type="ECO:0000256" key="1">
    <source>
        <dbReference type="ARBA" id="ARBA00010774"/>
    </source>
</evidence>
<dbReference type="AlphaFoldDB" id="A0ABD2Q9A7"/>
<sequence>MLLKRDLVQVGTLEDATAKTLTVLQWNVFAQGFATSNEFTYCASEHLTLEHRMPLFEREITALNPDIVCLQEADIYVTLGERLNQSYECVFEPKGASACLKIPGNLGSDGVAIFYKKTKLRLSDRRIVQLGDHGRIALIAVFNDNLAVCVTHLKAKFPFQEMRLTEGQKLMEQLREISLPLLVCGDFNAEPWEPVIQLFKNSFKSAYYPDPPFTTWKFRQGPRSSDGNEVKHTIDYIFYSPRHLQLHSVLALPTEQCVGPQAIPNAQYPSDHFNLFATLSFL</sequence>
<reference evidence="5 6" key="1">
    <citation type="submission" date="2024-11" db="EMBL/GenBank/DDBJ databases">
        <title>Adaptive evolution of stress response genes in parasites aligns with host niche diversity.</title>
        <authorList>
            <person name="Hahn C."/>
            <person name="Resl P."/>
        </authorList>
    </citation>
    <scope>NUCLEOTIDE SEQUENCE [LARGE SCALE GENOMIC DNA]</scope>
    <source>
        <strain evidence="5">EGGRZ-B1_66</strain>
        <tissue evidence="5">Body</tissue>
    </source>
</reference>
<dbReference type="PANTHER" id="PTHR12121:SF45">
    <property type="entry name" value="NOCTURNIN"/>
    <property type="match status" value="1"/>
</dbReference>
<evidence type="ECO:0000256" key="2">
    <source>
        <dbReference type="ARBA" id="ARBA00022801"/>
    </source>
</evidence>
<evidence type="ECO:0000259" key="4">
    <source>
        <dbReference type="Pfam" id="PF03372"/>
    </source>
</evidence>
<name>A0ABD2Q9A7_9PLAT</name>
<keyword evidence="2" id="KW-0378">Hydrolase</keyword>
<dbReference type="SUPFAM" id="SSF56219">
    <property type="entry name" value="DNase I-like"/>
    <property type="match status" value="1"/>
</dbReference>
<dbReference type="Proteomes" id="UP001626550">
    <property type="component" value="Unassembled WGS sequence"/>
</dbReference>
<evidence type="ECO:0000313" key="5">
    <source>
        <dbReference type="EMBL" id="KAL3316148.1"/>
    </source>
</evidence>
<dbReference type="InterPro" id="IPR005135">
    <property type="entry name" value="Endo/exonuclease/phosphatase"/>
</dbReference>
<feature type="domain" description="Endonuclease/exonuclease/phosphatase" evidence="4">
    <location>
        <begin position="24"/>
        <end position="272"/>
    </location>
</feature>
<gene>
    <name evidence="5" type="primary">CCRN4L</name>
    <name evidence="5" type="ORF">Ciccas_005215</name>
</gene>
<keyword evidence="6" id="KW-1185">Reference proteome</keyword>